<keyword evidence="8" id="KW-0732">Signal</keyword>
<keyword evidence="10" id="KW-1185">Reference proteome</keyword>
<reference evidence="9" key="1">
    <citation type="submission" date="2020-06" db="EMBL/GenBank/DDBJ databases">
        <authorList>
            <consortium name="Plant Systems Biology data submission"/>
        </authorList>
    </citation>
    <scope>NUCLEOTIDE SEQUENCE</scope>
    <source>
        <strain evidence="9">D6</strain>
    </source>
</reference>
<feature type="region of interest" description="Disordered" evidence="7">
    <location>
        <begin position="46"/>
        <end position="66"/>
    </location>
</feature>
<feature type="compositionally biased region" description="Polar residues" evidence="7">
    <location>
        <begin position="534"/>
        <end position="552"/>
    </location>
</feature>
<comment type="caution">
    <text evidence="9">The sequence shown here is derived from an EMBL/GenBank/DDBJ whole genome shotgun (WGS) entry which is preliminary data.</text>
</comment>
<dbReference type="InterPro" id="IPR051860">
    <property type="entry name" value="Plasmodium_CSP_Invasion"/>
</dbReference>
<feature type="chain" id="PRO_5040231289" description="Circumsporozoite protein" evidence="8">
    <location>
        <begin position="23"/>
        <end position="700"/>
    </location>
</feature>
<comment type="function">
    <text evidence="6">Essential sporozoite protein. In the mosquito vector, required for sporozoite development in the oocyst, migration through the vector hemolymph and entry into the vector salivary glands. In the vertebrate host, required for sporozoite migration through the host dermis and infection of host hepatocytes. Binds to highly sulfated heparan sulfate proteoglycans (HSPGs) on the surface of host hepatocytes.</text>
</comment>
<feature type="compositionally biased region" description="Low complexity" evidence="7">
    <location>
        <begin position="487"/>
        <end position="533"/>
    </location>
</feature>
<comment type="function">
    <text evidence="5">In the vertebrate host, binds to highly sulfated heparan sulfate proteoglycans (HSPGs) on the surface of host hepatocytes and is required for sporozoite invasion of the host hepatocytes.</text>
</comment>
<proteinExistence type="inferred from homology"/>
<keyword evidence="4" id="KW-0677">Repeat</keyword>
<name>A0A9N8EE38_9STRA</name>
<evidence type="ECO:0000256" key="3">
    <source>
        <dbReference type="ARBA" id="ARBA00022522"/>
    </source>
</evidence>
<evidence type="ECO:0000256" key="7">
    <source>
        <dbReference type="SAM" id="MobiDB-lite"/>
    </source>
</evidence>
<evidence type="ECO:0000256" key="1">
    <source>
        <dbReference type="ARBA" id="ARBA00006241"/>
    </source>
</evidence>
<evidence type="ECO:0000256" key="5">
    <source>
        <dbReference type="ARBA" id="ARBA00033726"/>
    </source>
</evidence>
<feature type="compositionally biased region" description="Low complexity" evidence="7">
    <location>
        <begin position="309"/>
        <end position="394"/>
    </location>
</feature>
<protein>
    <recommendedName>
        <fullName evidence="2">Circumsporozoite protein</fullName>
    </recommendedName>
</protein>
<gene>
    <name evidence="9" type="ORF">SEMRO_808_G205390.1</name>
</gene>
<evidence type="ECO:0000313" key="10">
    <source>
        <dbReference type="Proteomes" id="UP001153069"/>
    </source>
</evidence>
<feature type="compositionally biased region" description="Polar residues" evidence="7">
    <location>
        <begin position="473"/>
        <end position="485"/>
    </location>
</feature>
<feature type="compositionally biased region" description="Low complexity" evidence="7">
    <location>
        <begin position="443"/>
        <end position="454"/>
    </location>
</feature>
<comment type="similarity">
    <text evidence="1">Belongs to the plasmodium circumsporozoite protein family.</text>
</comment>
<keyword evidence="3" id="KW-0748">Sporozoite</keyword>
<evidence type="ECO:0000256" key="2">
    <source>
        <dbReference type="ARBA" id="ARBA00021911"/>
    </source>
</evidence>
<accession>A0A9N8EE38</accession>
<evidence type="ECO:0000256" key="6">
    <source>
        <dbReference type="ARBA" id="ARBA00045806"/>
    </source>
</evidence>
<sequence length="700" mass="72776">MLWKSHVLVLLCLLLTNHVVSAQYHVISRDEVDAVAVQAANISSDSGNNSTFEDQSEGPFYSEQQGVGQRCGRRNTCGEGLTCSNDFSALRKRCFPDRACLEQVVNSFRLDLEVWKESILTAAYLDESDLVDAARDAQNPEEFQQSATYLDFLDAFNAQPPPHLTSLQEAANDCIPKAPSTEGTVVYMGLHIEVSALVDLAMSIFWALGDAPTPNDFIRGTFGAELGAGAEVSMLIGFAFTGTTQDILGGSVVTDLDAAVGVGIGTALVSNLNGLYSLEFTIGVGLGAGFGIGYGITAQCSESNQPTISPSMSPSVQPSSRPSSMPSSFPSVQPSDGPSSNPSSAPSALPSSIPSSMPSSFPSVQPSDGPSGNPSSAPSALPSSNPSSMPSALPSLMPSALPSLMPSADPSSNPAVHLLLYQAQTQAACQPSALPSLTPSREPSVLPSSGPSLSAQPSEVPSRLPSREPSALPSMNPSLSLQPSEVPSRMPSSLPSAMPSMNPSLSAQPSEVPSRMPSSLPSAMPSMNPSLSAQPSSIPSAMPSMNPSLSAQPSLIPSLSIKPSRTPSTSPSSIPSVSIKPSRSPKSGGILEICFTSLMPATSDVTVQTFVRGDLDLNDEFYEVFDQDGTSLGQNPSGSATQCSAAYTQDDFTVAQATFNTWVATGFVSFTLDASSTVSASIGSCTGQNDGFIILVYSTR</sequence>
<dbReference type="PANTHER" id="PTHR44826:SF3">
    <property type="entry name" value="SPORE COAT PROTEIN SP85"/>
    <property type="match status" value="1"/>
</dbReference>
<feature type="region of interest" description="Disordered" evidence="7">
    <location>
        <begin position="433"/>
        <end position="585"/>
    </location>
</feature>
<feature type="signal peptide" evidence="8">
    <location>
        <begin position="1"/>
        <end position="22"/>
    </location>
</feature>
<dbReference type="EMBL" id="CAICTM010000807">
    <property type="protein sequence ID" value="CAB9516800.1"/>
    <property type="molecule type" value="Genomic_DNA"/>
</dbReference>
<evidence type="ECO:0000256" key="4">
    <source>
        <dbReference type="ARBA" id="ARBA00022737"/>
    </source>
</evidence>
<organism evidence="9 10">
    <name type="scientific">Seminavis robusta</name>
    <dbReference type="NCBI Taxonomy" id="568900"/>
    <lineage>
        <taxon>Eukaryota</taxon>
        <taxon>Sar</taxon>
        <taxon>Stramenopiles</taxon>
        <taxon>Ochrophyta</taxon>
        <taxon>Bacillariophyta</taxon>
        <taxon>Bacillariophyceae</taxon>
        <taxon>Bacillariophycidae</taxon>
        <taxon>Naviculales</taxon>
        <taxon>Naviculaceae</taxon>
        <taxon>Seminavis</taxon>
    </lineage>
</organism>
<dbReference type="AlphaFoldDB" id="A0A9N8EE38"/>
<feature type="compositionally biased region" description="Low complexity" evidence="7">
    <location>
        <begin position="553"/>
        <end position="585"/>
    </location>
</feature>
<feature type="region of interest" description="Disordered" evidence="7">
    <location>
        <begin position="303"/>
        <end position="394"/>
    </location>
</feature>
<dbReference type="Proteomes" id="UP001153069">
    <property type="component" value="Unassembled WGS sequence"/>
</dbReference>
<evidence type="ECO:0000256" key="8">
    <source>
        <dbReference type="SAM" id="SignalP"/>
    </source>
</evidence>
<dbReference type="PANTHER" id="PTHR44826">
    <property type="entry name" value="SPORE COAT PROTEIN SP85"/>
    <property type="match status" value="1"/>
</dbReference>
<evidence type="ECO:0000313" key="9">
    <source>
        <dbReference type="EMBL" id="CAB9516800.1"/>
    </source>
</evidence>